<feature type="region of interest" description="Disordered" evidence="1">
    <location>
        <begin position="48"/>
        <end position="71"/>
    </location>
</feature>
<dbReference type="WBParaSite" id="SCUD_0000713201-mRNA-1">
    <property type="protein sequence ID" value="SCUD_0000713201-mRNA-1"/>
    <property type="gene ID" value="SCUD_0000713201"/>
</dbReference>
<keyword evidence="3" id="KW-1185">Reference proteome</keyword>
<evidence type="ECO:0000313" key="2">
    <source>
        <dbReference type="EMBL" id="VDP25020.1"/>
    </source>
</evidence>
<reference evidence="2 3" key="2">
    <citation type="submission" date="2018-11" db="EMBL/GenBank/DDBJ databases">
        <authorList>
            <consortium name="Pathogen Informatics"/>
        </authorList>
    </citation>
    <scope>NUCLEOTIDE SEQUENCE [LARGE SCALE GENOMIC DNA]</scope>
    <source>
        <strain evidence="2">Dakar</strain>
        <strain evidence="3">Dakar, Senegal</strain>
    </source>
</reference>
<dbReference type="Proteomes" id="UP000279833">
    <property type="component" value="Unassembled WGS sequence"/>
</dbReference>
<evidence type="ECO:0000313" key="3">
    <source>
        <dbReference type="Proteomes" id="UP000279833"/>
    </source>
</evidence>
<evidence type="ECO:0000313" key="4">
    <source>
        <dbReference type="WBParaSite" id="SCUD_0000713201-mRNA-1"/>
    </source>
</evidence>
<accession>A0A183JWN7</accession>
<name>A0A183JWN7_9TREM</name>
<sequence>MEAGDHQLVHTAFVPAGYWSPCAPLVWDLVKAPDIRFSSSHFRKQHCGHEKAQQRTVGKNKPEQTSGGRNQEEALEVVGHTLRKAPNCVTRQALTWNPQGQRKRGRPENTLRREMETDMRRMNKKWIELEKKSEDRVGWRMLVSGLCSIGSNRRK</sequence>
<dbReference type="EMBL" id="UZAK01032257">
    <property type="protein sequence ID" value="VDP25020.1"/>
    <property type="molecule type" value="Genomic_DNA"/>
</dbReference>
<dbReference type="AlphaFoldDB" id="A0A183JWN7"/>
<gene>
    <name evidence="2" type="ORF">SCUD_LOCUS7132</name>
</gene>
<evidence type="ECO:0000256" key="1">
    <source>
        <dbReference type="SAM" id="MobiDB-lite"/>
    </source>
</evidence>
<protein>
    <submittedName>
        <fullName evidence="2 4">Uncharacterized protein</fullName>
    </submittedName>
</protein>
<proteinExistence type="predicted"/>
<organism evidence="4">
    <name type="scientific">Schistosoma curassoni</name>
    <dbReference type="NCBI Taxonomy" id="6186"/>
    <lineage>
        <taxon>Eukaryota</taxon>
        <taxon>Metazoa</taxon>
        <taxon>Spiralia</taxon>
        <taxon>Lophotrochozoa</taxon>
        <taxon>Platyhelminthes</taxon>
        <taxon>Trematoda</taxon>
        <taxon>Digenea</taxon>
        <taxon>Strigeidida</taxon>
        <taxon>Schistosomatoidea</taxon>
        <taxon>Schistosomatidae</taxon>
        <taxon>Schistosoma</taxon>
    </lineage>
</organism>
<reference evidence="4" key="1">
    <citation type="submission" date="2016-06" db="UniProtKB">
        <authorList>
            <consortium name="WormBaseParasite"/>
        </authorList>
    </citation>
    <scope>IDENTIFICATION</scope>
</reference>